<feature type="transmembrane region" description="Helical" evidence="5">
    <location>
        <begin position="62"/>
        <end position="79"/>
    </location>
</feature>
<dbReference type="Gene3D" id="2.40.50.140">
    <property type="entry name" value="Nucleic acid-binding proteins"/>
    <property type="match status" value="1"/>
</dbReference>
<dbReference type="PANTHER" id="PTHR33507:SF3">
    <property type="entry name" value="INNER MEMBRANE PROTEIN YBBJ"/>
    <property type="match status" value="1"/>
</dbReference>
<dbReference type="Proteomes" id="UP000029492">
    <property type="component" value="Chromosome"/>
</dbReference>
<evidence type="ECO:0000256" key="2">
    <source>
        <dbReference type="ARBA" id="ARBA00022692"/>
    </source>
</evidence>
<evidence type="ECO:0000256" key="4">
    <source>
        <dbReference type="ARBA" id="ARBA00023136"/>
    </source>
</evidence>
<dbReference type="InterPro" id="IPR052165">
    <property type="entry name" value="Membrane_assoc_protease"/>
</dbReference>
<dbReference type="EMBL" id="CP003811">
    <property type="protein sequence ID" value="AIQ93572.1"/>
    <property type="molecule type" value="Genomic_DNA"/>
</dbReference>
<feature type="transmembrane region" description="Helical" evidence="5">
    <location>
        <begin position="6"/>
        <end position="28"/>
    </location>
</feature>
<dbReference type="RefSeq" id="WP_043760207.1">
    <property type="nucleotide sequence ID" value="NZ_CP003811.1"/>
</dbReference>
<dbReference type="PANTHER" id="PTHR33507">
    <property type="entry name" value="INNER MEMBRANE PROTEIN YBBJ"/>
    <property type="match status" value="1"/>
</dbReference>
<accession>A0A089P1P0</accession>
<comment type="subcellular location">
    <subcellularLocation>
        <location evidence="1">Membrane</location>
        <topology evidence="1">Multi-pass membrane protein</topology>
    </subcellularLocation>
</comment>
<evidence type="ECO:0000313" key="7">
    <source>
        <dbReference type="EMBL" id="AIQ93572.1"/>
    </source>
</evidence>
<dbReference type="InterPro" id="IPR012340">
    <property type="entry name" value="NA-bd_OB-fold"/>
</dbReference>
<evidence type="ECO:0000256" key="3">
    <source>
        <dbReference type="ARBA" id="ARBA00022989"/>
    </source>
</evidence>
<reference evidence="7 8" key="1">
    <citation type="journal article" date="2014" name="PLoS ONE">
        <title>Genome Information of Methylobacterium oryzae, a Plant-Probiotic Methylotroph in the Phyllosphere.</title>
        <authorList>
            <person name="Kwak M.J."/>
            <person name="Jeong H."/>
            <person name="Madhaiyan M."/>
            <person name="Lee Y."/>
            <person name="Sa T.M."/>
            <person name="Oh T.K."/>
            <person name="Kim J.F."/>
        </authorList>
    </citation>
    <scope>NUCLEOTIDE SEQUENCE [LARGE SCALE GENOMIC DNA]</scope>
    <source>
        <strain evidence="7 8">CBMB20</strain>
    </source>
</reference>
<evidence type="ECO:0000313" key="8">
    <source>
        <dbReference type="Proteomes" id="UP000029492"/>
    </source>
</evidence>
<sequence>MPASVADAVAALGPAWSWVIAGLTLAGAEILLPGVFLIWLGLAAVATGVAAAALPLPWQGQTLLFAVLAVGLVAVAARLQRRGTGPPAPALNRADRGLIGRAGVLDEPIVQGAGRIRFDDTLWRVEGPDLPAGERVRVTAIRGTILQVEAA</sequence>
<proteinExistence type="predicted"/>
<organism evidence="7 8">
    <name type="scientific">Methylobacterium oryzae CBMB20</name>
    <dbReference type="NCBI Taxonomy" id="693986"/>
    <lineage>
        <taxon>Bacteria</taxon>
        <taxon>Pseudomonadati</taxon>
        <taxon>Pseudomonadota</taxon>
        <taxon>Alphaproteobacteria</taxon>
        <taxon>Hyphomicrobiales</taxon>
        <taxon>Methylobacteriaceae</taxon>
        <taxon>Methylobacterium</taxon>
    </lineage>
</organism>
<dbReference type="KEGG" id="mor:MOC_5817"/>
<dbReference type="GO" id="GO:0005886">
    <property type="term" value="C:plasma membrane"/>
    <property type="evidence" value="ECO:0007669"/>
    <property type="project" value="TreeGrafter"/>
</dbReference>
<evidence type="ECO:0000256" key="5">
    <source>
        <dbReference type="SAM" id="Phobius"/>
    </source>
</evidence>
<keyword evidence="8" id="KW-1185">Reference proteome</keyword>
<dbReference type="InterPro" id="IPR002810">
    <property type="entry name" value="NfeD-like_C"/>
</dbReference>
<feature type="transmembrane region" description="Helical" evidence="5">
    <location>
        <begin position="35"/>
        <end position="56"/>
    </location>
</feature>
<gene>
    <name evidence="7" type="ORF">MOC_5817</name>
</gene>
<feature type="domain" description="NfeD-like C-terminal" evidence="6">
    <location>
        <begin position="97"/>
        <end position="149"/>
    </location>
</feature>
<dbReference type="STRING" id="693986.MOC_5817"/>
<keyword evidence="2 5" id="KW-0812">Transmembrane</keyword>
<dbReference type="Pfam" id="PF01957">
    <property type="entry name" value="NfeD"/>
    <property type="match status" value="1"/>
</dbReference>
<dbReference type="eggNOG" id="COG1585">
    <property type="taxonomic scope" value="Bacteria"/>
</dbReference>
<protein>
    <submittedName>
        <fullName evidence="7">Protein of unassigned function</fullName>
    </submittedName>
</protein>
<keyword evidence="3 5" id="KW-1133">Transmembrane helix</keyword>
<evidence type="ECO:0000259" key="6">
    <source>
        <dbReference type="Pfam" id="PF01957"/>
    </source>
</evidence>
<evidence type="ECO:0000256" key="1">
    <source>
        <dbReference type="ARBA" id="ARBA00004141"/>
    </source>
</evidence>
<dbReference type="HOGENOM" id="CLU_116732_4_3_5"/>
<keyword evidence="4 5" id="KW-0472">Membrane</keyword>
<dbReference type="AlphaFoldDB" id="A0A089P1P0"/>
<name>A0A089P1P0_9HYPH</name>